<evidence type="ECO:0000259" key="3">
    <source>
        <dbReference type="Pfam" id="PF24883"/>
    </source>
</evidence>
<feature type="compositionally biased region" description="Polar residues" evidence="2">
    <location>
        <begin position="29"/>
        <end position="42"/>
    </location>
</feature>
<proteinExistence type="predicted"/>
<dbReference type="PANTHER" id="PTHR10039">
    <property type="entry name" value="AMELOGENIN"/>
    <property type="match status" value="1"/>
</dbReference>
<feature type="compositionally biased region" description="Basic and acidic residues" evidence="2">
    <location>
        <begin position="97"/>
        <end position="109"/>
    </location>
</feature>
<organism evidence="4 5">
    <name type="scientific">Alternaria alternata</name>
    <name type="common">Alternaria rot fungus</name>
    <name type="synonym">Torula alternata</name>
    <dbReference type="NCBI Taxonomy" id="5599"/>
    <lineage>
        <taxon>Eukaryota</taxon>
        <taxon>Fungi</taxon>
        <taxon>Dikarya</taxon>
        <taxon>Ascomycota</taxon>
        <taxon>Pezizomycotina</taxon>
        <taxon>Dothideomycetes</taxon>
        <taxon>Pleosporomycetidae</taxon>
        <taxon>Pleosporales</taxon>
        <taxon>Pleosporineae</taxon>
        <taxon>Pleosporaceae</taxon>
        <taxon>Alternaria</taxon>
        <taxon>Alternaria sect. Alternaria</taxon>
        <taxon>Alternaria alternata complex</taxon>
    </lineage>
</organism>
<accession>A0A177D4J8</accession>
<keyword evidence="1" id="KW-0677">Repeat</keyword>
<feature type="compositionally biased region" description="Low complexity" evidence="2">
    <location>
        <begin position="146"/>
        <end position="158"/>
    </location>
</feature>
<gene>
    <name evidence="4" type="ORF">CC77DRAFT_1099893</name>
</gene>
<dbReference type="KEGG" id="aalt:CC77DRAFT_1099893"/>
<dbReference type="RefSeq" id="XP_018380005.1">
    <property type="nucleotide sequence ID" value="XM_018530030.1"/>
</dbReference>
<keyword evidence="5" id="KW-1185">Reference proteome</keyword>
<dbReference type="PANTHER" id="PTHR10039:SF15">
    <property type="entry name" value="NACHT DOMAIN-CONTAINING PROTEIN"/>
    <property type="match status" value="1"/>
</dbReference>
<evidence type="ECO:0000256" key="1">
    <source>
        <dbReference type="ARBA" id="ARBA00022737"/>
    </source>
</evidence>
<dbReference type="InterPro" id="IPR056884">
    <property type="entry name" value="NPHP3-like_N"/>
</dbReference>
<feature type="region of interest" description="Disordered" evidence="2">
    <location>
        <begin position="1"/>
        <end position="51"/>
    </location>
</feature>
<dbReference type="EMBL" id="KV441499">
    <property type="protein sequence ID" value="OAG14584.1"/>
    <property type="molecule type" value="Genomic_DNA"/>
</dbReference>
<feature type="domain" description="Nephrocystin 3-like N-terminal" evidence="3">
    <location>
        <begin position="446"/>
        <end position="616"/>
    </location>
</feature>
<name>A0A177D4J8_ALTAL</name>
<dbReference type="VEuPathDB" id="FungiDB:CC77DRAFT_1099893"/>
<evidence type="ECO:0000313" key="5">
    <source>
        <dbReference type="Proteomes" id="UP000077248"/>
    </source>
</evidence>
<dbReference type="InterPro" id="IPR027417">
    <property type="entry name" value="P-loop_NTPase"/>
</dbReference>
<dbReference type="Proteomes" id="UP000077248">
    <property type="component" value="Unassembled WGS sequence"/>
</dbReference>
<dbReference type="SUPFAM" id="SSF52540">
    <property type="entry name" value="P-loop containing nucleoside triphosphate hydrolases"/>
    <property type="match status" value="1"/>
</dbReference>
<dbReference type="Pfam" id="PF24883">
    <property type="entry name" value="NPHP3_N"/>
    <property type="match status" value="1"/>
</dbReference>
<sequence>MEPSTKPGIAKRFVRRVKDFGSGRKSKSHPTVSECSPHTTSPRRPPIPLAEDLAIQFPIASGAPASASHVTNTRNDSISHGGNDDRASTSSKNYEAITHHENPPSNDETHADAVRVTSISQTAVSQIKDTHSREEVELTQADAQLTSSVPQTSSTTPSDATSLLRMPGTKEAKRWDEARLEFEKKHEAEWNFLNDRLKTLATSDWSSKFITADLDLPQCIQQNSTSKEVVHRMKRWLPSLASVKSVVMPIAALDPNKLAPICCAIVFSTTELFVNGPNPEFRTKALDAYFEAANTISEWISYETTSIQEPTEGVKELGKELPNVYIMALHLMHDIQYATYKFQADSKLERLKAKATTTFKDHTVIWDERVKDIKRVRATLSRRRKAIEEEDALGDKVAKILEWIKQKDDPEESLSKIENKITSERRSKNYAQCFLDLAEYRTWFEAFHQWEDTTTQPEVAPLPRVLWINGSYGTGKTTIAYRILLTLQALEVVQTPDEPLLIIPYFCSALGSKRPDCETVIRSLVRKLSWNSDYSVADPARSIYTKFSKGLKEDPSIDDWQQVLGDIILGYGATARLVFLVDALDEFTDITEGAHFLDRMRKVADMHPNVYLIFMSHHYVRVDRYFDRSILLQYEVRQGDTKKDVEAFIDTEIAFRRQAPGSKESIFFTAGHKELETKMRQLLLDRARGMFVWIKVWLQILLPTHHPQKTVLSANRAQHLLAELDDSKNDTQDEQLRTAYQRLWTQNEYDDFVETRRDLFRFVLCWLTPLSIQELTKILRVGHDHKESHYESLTEEWVRTLGADFLTIDTESIITFAHDSARHFVLGLAEDGQQSPNTAQPLLFQSEKSHRQVMRLFNTLFGSPGQSVHDYEFIHSLGEYFERHLPRHCELAVLDPLVVDSSWETLFDGTSSTFHAWLVSGQPCKTRFTIPPEIIQDDSVSCKAAWLGFPWSRAVSDKYFETLGQDRQYWGEQERYLKRRLDGSLDFGALTVATKSHNRYVGLFLLLGVHHLHGRAIVLELISSFCDFAGSSESVQKFLGSNKKLYLGVFFRKPMALNFFLDHITQRWEDAENAAEHTEKLETVRKQVGGLRELMLIAKYSSKSSGTSA</sequence>
<dbReference type="GeneID" id="29115624"/>
<dbReference type="Gene3D" id="3.40.50.300">
    <property type="entry name" value="P-loop containing nucleotide triphosphate hydrolases"/>
    <property type="match status" value="1"/>
</dbReference>
<feature type="region of interest" description="Disordered" evidence="2">
    <location>
        <begin position="122"/>
        <end position="169"/>
    </location>
</feature>
<protein>
    <recommendedName>
        <fullName evidence="3">Nephrocystin 3-like N-terminal domain-containing protein</fullName>
    </recommendedName>
</protein>
<reference evidence="4 5" key="1">
    <citation type="submission" date="2016-05" db="EMBL/GenBank/DDBJ databases">
        <title>Comparative analysis of secretome profiles of manganese(II)-oxidizing ascomycete fungi.</title>
        <authorList>
            <consortium name="DOE Joint Genome Institute"/>
            <person name="Zeiner C.A."/>
            <person name="Purvine S.O."/>
            <person name="Zink E.M."/>
            <person name="Wu S."/>
            <person name="Pasa-Tolic L."/>
            <person name="Chaput D.L."/>
            <person name="Haridas S."/>
            <person name="Grigoriev I.V."/>
            <person name="Santelli C.M."/>
            <person name="Hansel C.M."/>
        </authorList>
    </citation>
    <scope>NUCLEOTIDE SEQUENCE [LARGE SCALE GENOMIC DNA]</scope>
    <source>
        <strain evidence="4 5">SRC1lrK2f</strain>
    </source>
</reference>
<evidence type="ECO:0000313" key="4">
    <source>
        <dbReference type="EMBL" id="OAG14584.1"/>
    </source>
</evidence>
<dbReference type="AlphaFoldDB" id="A0A177D4J8"/>
<feature type="region of interest" description="Disordered" evidence="2">
    <location>
        <begin position="63"/>
        <end position="109"/>
    </location>
</feature>
<evidence type="ECO:0000256" key="2">
    <source>
        <dbReference type="SAM" id="MobiDB-lite"/>
    </source>
</evidence>
<feature type="compositionally biased region" description="Polar residues" evidence="2">
    <location>
        <begin position="68"/>
        <end position="80"/>
    </location>
</feature>